<accession>A0A0K2ZJT1</accession>
<evidence type="ECO:0000313" key="2">
    <source>
        <dbReference type="Proteomes" id="UP000045978"/>
    </source>
</evidence>
<gene>
    <name evidence="1" type="ORF">XTPLMG730_1060</name>
</gene>
<organism evidence="1 2">
    <name type="scientific">Xanthomonas graminis pv. phlei</name>
    <dbReference type="NCBI Taxonomy" id="487906"/>
    <lineage>
        <taxon>Bacteria</taxon>
        <taxon>Pseudomonadati</taxon>
        <taxon>Pseudomonadota</taxon>
        <taxon>Gammaproteobacteria</taxon>
        <taxon>Lysobacterales</taxon>
        <taxon>Lysobacteraceae</taxon>
        <taxon>Xanthomonas</taxon>
        <taxon>Xanthomonas translucens group</taxon>
        <taxon>Xanthomonas graminis</taxon>
    </lineage>
</organism>
<reference evidence="1 2" key="1">
    <citation type="submission" date="2015-07" db="EMBL/GenBank/DDBJ databases">
        <authorList>
            <person name="Noorani M."/>
        </authorList>
    </citation>
    <scope>NUCLEOTIDE SEQUENCE [LARGE SCALE GENOMIC DNA]</scope>
    <source>
        <strain evidence="1">LMG730</strain>
    </source>
</reference>
<protein>
    <submittedName>
        <fullName evidence="1">Uncharacterized protein</fullName>
    </submittedName>
</protein>
<proteinExistence type="predicted"/>
<sequence length="34" mass="3587">MSRKNLLSLILALAAAPTIAEHGHACKALAAHHR</sequence>
<name>A0A0K2ZJT1_9XANT</name>
<dbReference type="AlphaFoldDB" id="A0A0K2ZJT1"/>
<dbReference type="Proteomes" id="UP000045978">
    <property type="component" value="Unassembled WGS sequence"/>
</dbReference>
<dbReference type="EMBL" id="CXOJ01000017">
    <property type="protein sequence ID" value="CTP85227.1"/>
    <property type="molecule type" value="Genomic_DNA"/>
</dbReference>
<evidence type="ECO:0000313" key="1">
    <source>
        <dbReference type="EMBL" id="CTP85227.1"/>
    </source>
</evidence>